<reference evidence="4 5" key="1">
    <citation type="submission" date="2019-03" db="EMBL/GenBank/DDBJ databases">
        <title>Genomic Encyclopedia of Type Strains, Phase IV (KMG-IV): sequencing the most valuable type-strain genomes for metagenomic binning, comparative biology and taxonomic classification.</title>
        <authorList>
            <person name="Goeker M."/>
        </authorList>
    </citation>
    <scope>NUCLEOTIDE SEQUENCE [LARGE SCALE GENOMIC DNA]</scope>
    <source>
        <strain evidence="4 5">DSM 25964</strain>
    </source>
</reference>
<dbReference type="RefSeq" id="WP_133959033.1">
    <property type="nucleotide sequence ID" value="NZ_SORI01000026.1"/>
</dbReference>
<protein>
    <submittedName>
        <fullName evidence="4">Ankyrin repeat protein</fullName>
    </submittedName>
</protein>
<dbReference type="PROSITE" id="PS50088">
    <property type="entry name" value="ANK_REPEAT"/>
    <property type="match status" value="2"/>
</dbReference>
<organism evidence="4 5">
    <name type="scientific">Aminivibrio pyruvatiphilus</name>
    <dbReference type="NCBI Taxonomy" id="1005740"/>
    <lineage>
        <taxon>Bacteria</taxon>
        <taxon>Thermotogati</taxon>
        <taxon>Synergistota</taxon>
        <taxon>Synergistia</taxon>
        <taxon>Synergistales</taxon>
        <taxon>Aminobacteriaceae</taxon>
        <taxon>Aminivibrio</taxon>
    </lineage>
</organism>
<dbReference type="Gene3D" id="1.25.40.20">
    <property type="entry name" value="Ankyrin repeat-containing domain"/>
    <property type="match status" value="2"/>
</dbReference>
<keyword evidence="5" id="KW-1185">Reference proteome</keyword>
<evidence type="ECO:0000313" key="5">
    <source>
        <dbReference type="Proteomes" id="UP000295066"/>
    </source>
</evidence>
<dbReference type="AlphaFoldDB" id="A0A4R8M291"/>
<evidence type="ECO:0000256" key="2">
    <source>
        <dbReference type="ARBA" id="ARBA00023043"/>
    </source>
</evidence>
<feature type="repeat" description="ANK" evidence="3">
    <location>
        <begin position="5"/>
        <end position="37"/>
    </location>
</feature>
<gene>
    <name evidence="4" type="ORF">C8D99_1264</name>
</gene>
<dbReference type="EMBL" id="SORI01000026">
    <property type="protein sequence ID" value="TDY54984.1"/>
    <property type="molecule type" value="Genomic_DNA"/>
</dbReference>
<dbReference type="InterPro" id="IPR036770">
    <property type="entry name" value="Ankyrin_rpt-contain_sf"/>
</dbReference>
<dbReference type="SUPFAM" id="SSF48403">
    <property type="entry name" value="Ankyrin repeat"/>
    <property type="match status" value="1"/>
</dbReference>
<comment type="caution">
    <text evidence="4">The sequence shown here is derived from an EMBL/GenBank/DDBJ whole genome shotgun (WGS) entry which is preliminary data.</text>
</comment>
<dbReference type="PANTHER" id="PTHR24171">
    <property type="entry name" value="ANKYRIN REPEAT DOMAIN-CONTAINING PROTEIN 39-RELATED"/>
    <property type="match status" value="1"/>
</dbReference>
<evidence type="ECO:0000313" key="4">
    <source>
        <dbReference type="EMBL" id="TDY54984.1"/>
    </source>
</evidence>
<proteinExistence type="predicted"/>
<sequence length="348" mass="38454">MTIEELNKNLLEAAKQGDIEGVKKVLEQGTDVNARNKDGRTAMIEAARWGRLTPALLELLASHEADVNAVNEYGWTAMMIATNKGHLTLPLLKTFKKNGAIIERDYEWLKKEGRLSPELDAMFLEAMKEPEVKKDIEKLNWQLFKAAEEGKIQDVKNAIEQGADVNARNNNGHTVLEACFFEWSFSTDVAWSIAALLSSGAMTDGTARDFITRLEDKSDINAWERAAYALLLASFLYPEQSEVLDGHIAKNRSRAANLVLPAITGTNISMQNNFLRVLSSGRASALSLSPENIPAMVGILLDTLDSDPALAVEFIKKRVGKNLEAWAGDGVEGADRLVSRLVPYLKKR</sequence>
<dbReference type="InterPro" id="IPR002110">
    <property type="entry name" value="Ankyrin_rpt"/>
</dbReference>
<dbReference type="Pfam" id="PF12796">
    <property type="entry name" value="Ank_2"/>
    <property type="match status" value="1"/>
</dbReference>
<dbReference type="Proteomes" id="UP000295066">
    <property type="component" value="Unassembled WGS sequence"/>
</dbReference>
<evidence type="ECO:0000256" key="1">
    <source>
        <dbReference type="ARBA" id="ARBA00022737"/>
    </source>
</evidence>
<accession>A0A4R8M291</accession>
<keyword evidence="1" id="KW-0677">Repeat</keyword>
<feature type="repeat" description="ANK" evidence="3">
    <location>
        <begin position="38"/>
        <end position="72"/>
    </location>
</feature>
<name>A0A4R8M291_9BACT</name>
<dbReference type="OrthoDB" id="9772065at2"/>
<evidence type="ECO:0000256" key="3">
    <source>
        <dbReference type="PROSITE-ProRule" id="PRU00023"/>
    </source>
</evidence>
<keyword evidence="2 3" id="KW-0040">ANK repeat</keyword>
<dbReference type="SMART" id="SM00248">
    <property type="entry name" value="ANK"/>
    <property type="match status" value="4"/>
</dbReference>